<gene>
    <name evidence="1" type="ORF">Tci_051584</name>
</gene>
<dbReference type="EMBL" id="BKCJ010007908">
    <property type="protein sequence ID" value="GEU79606.1"/>
    <property type="molecule type" value="Genomic_DNA"/>
</dbReference>
<reference evidence="1" key="1">
    <citation type="journal article" date="2019" name="Sci. Rep.">
        <title>Draft genome of Tanacetum cinerariifolium, the natural source of mosquito coil.</title>
        <authorList>
            <person name="Yamashiro T."/>
            <person name="Shiraishi A."/>
            <person name="Satake H."/>
            <person name="Nakayama K."/>
        </authorList>
    </citation>
    <scope>NUCLEOTIDE SEQUENCE</scope>
</reference>
<name>A0A6L2N087_TANCI</name>
<organism evidence="1">
    <name type="scientific">Tanacetum cinerariifolium</name>
    <name type="common">Dalmatian daisy</name>
    <name type="synonym">Chrysanthemum cinerariifolium</name>
    <dbReference type="NCBI Taxonomy" id="118510"/>
    <lineage>
        <taxon>Eukaryota</taxon>
        <taxon>Viridiplantae</taxon>
        <taxon>Streptophyta</taxon>
        <taxon>Embryophyta</taxon>
        <taxon>Tracheophyta</taxon>
        <taxon>Spermatophyta</taxon>
        <taxon>Magnoliopsida</taxon>
        <taxon>eudicotyledons</taxon>
        <taxon>Gunneridae</taxon>
        <taxon>Pentapetalae</taxon>
        <taxon>asterids</taxon>
        <taxon>campanulids</taxon>
        <taxon>Asterales</taxon>
        <taxon>Asteraceae</taxon>
        <taxon>Asteroideae</taxon>
        <taxon>Anthemideae</taxon>
        <taxon>Anthemidinae</taxon>
        <taxon>Tanacetum</taxon>
    </lineage>
</organism>
<proteinExistence type="predicted"/>
<evidence type="ECO:0000313" key="1">
    <source>
        <dbReference type="EMBL" id="GEU79606.1"/>
    </source>
</evidence>
<sequence length="235" mass="26351">MTRPILTVPVAWTSLGLDVAAQSLCKGFQFNEDFSGFFVLNSNIFSLVRPVVIFSGFSKSGLGLALYDCIFIVPSPMTSLKKSTVEIAIFIFIGDKTRPLSSHIFNILSRNRYALSFNANCKPIRVNPWSIKGSLWQSLRVIEGVVQPLAPTTAEQRLARKNELKAKGTLLMALPDSHQLKFNIYKDAKTLMEAIKKRFGGNKTKKVQKTLLKQKYENFTGSMIRSFATYINTQT</sequence>
<dbReference type="AlphaFoldDB" id="A0A6L2N087"/>
<protein>
    <submittedName>
        <fullName evidence="1">Ribonuclease H-like domain-containing protein</fullName>
    </submittedName>
</protein>
<comment type="caution">
    <text evidence="1">The sequence shown here is derived from an EMBL/GenBank/DDBJ whole genome shotgun (WGS) entry which is preliminary data.</text>
</comment>
<accession>A0A6L2N087</accession>